<organism evidence="1 2">
    <name type="scientific">Marinagarivorans cellulosilyticus</name>
    <dbReference type="NCBI Taxonomy" id="2721545"/>
    <lineage>
        <taxon>Bacteria</taxon>
        <taxon>Pseudomonadati</taxon>
        <taxon>Pseudomonadota</taxon>
        <taxon>Gammaproteobacteria</taxon>
        <taxon>Cellvibrionales</taxon>
        <taxon>Cellvibrionaceae</taxon>
        <taxon>Marinagarivorans</taxon>
    </lineage>
</organism>
<reference evidence="1 2" key="1">
    <citation type="journal article" date="2022" name="IScience">
        <title>An ultrasensitive nanofiber-based assay for enzymatic hydrolysis and deep-sea microbial degradation of cellulose.</title>
        <authorList>
            <person name="Tsudome M."/>
            <person name="Tachioka M."/>
            <person name="Miyazaki M."/>
            <person name="Uchimura K."/>
            <person name="Tsuda M."/>
            <person name="Takaki Y."/>
            <person name="Deguchi S."/>
        </authorList>
    </citation>
    <scope>NUCLEOTIDE SEQUENCE [LARGE SCALE GENOMIC DNA]</scope>
    <source>
        <strain evidence="1 2">GE09</strain>
    </source>
</reference>
<evidence type="ECO:0000313" key="2">
    <source>
        <dbReference type="Proteomes" id="UP001320119"/>
    </source>
</evidence>
<dbReference type="AlphaFoldDB" id="A0AAN1WF85"/>
<dbReference type="PROSITE" id="PS51257">
    <property type="entry name" value="PROKAR_LIPOPROTEIN"/>
    <property type="match status" value="1"/>
</dbReference>
<proteinExistence type="predicted"/>
<dbReference type="RefSeq" id="WP_236985990.1">
    <property type="nucleotide sequence ID" value="NZ_AP023086.1"/>
</dbReference>
<evidence type="ECO:0000313" key="1">
    <source>
        <dbReference type="EMBL" id="BCD96491.1"/>
    </source>
</evidence>
<name>A0AAN1WF85_9GAMM</name>
<dbReference type="Proteomes" id="UP001320119">
    <property type="component" value="Chromosome"/>
</dbReference>
<sequence length="68" mass="6987">MFKASRRRLVGAAMVGAGTVMSGCGLQKAGNQSLHKGRVLLGQVPDLPKGLIDAVNFPLIDAIGSSPL</sequence>
<dbReference type="EMBL" id="AP023086">
    <property type="protein sequence ID" value="BCD96491.1"/>
    <property type="molecule type" value="Genomic_DNA"/>
</dbReference>
<protein>
    <submittedName>
        <fullName evidence="1">Uncharacterized protein</fullName>
    </submittedName>
</protein>
<keyword evidence="2" id="KW-1185">Reference proteome</keyword>
<gene>
    <name evidence="1" type="ORF">MARGE09_P0691</name>
</gene>
<accession>A0AAN1WF85</accession>
<dbReference type="KEGG" id="marq:MARGE09_P0691"/>